<gene>
    <name evidence="2" type="ORF">BJ212DRAFT_1403510</name>
</gene>
<sequence>MFPNQIQNSCVLLYVFSCVFSLVALYQPRGPQPAAYGHSQILANLVDEWSPMM</sequence>
<name>A0A9P7IZQ6_9AGAM</name>
<reference evidence="2" key="1">
    <citation type="journal article" date="2020" name="New Phytol.">
        <title>Comparative genomics reveals dynamic genome evolution in host specialist ectomycorrhizal fungi.</title>
        <authorList>
            <person name="Lofgren L.A."/>
            <person name="Nguyen N.H."/>
            <person name="Vilgalys R."/>
            <person name="Ruytinx J."/>
            <person name="Liao H.L."/>
            <person name="Branco S."/>
            <person name="Kuo A."/>
            <person name="LaButti K."/>
            <person name="Lipzen A."/>
            <person name="Andreopoulos W."/>
            <person name="Pangilinan J."/>
            <person name="Riley R."/>
            <person name="Hundley H."/>
            <person name="Na H."/>
            <person name="Barry K."/>
            <person name="Grigoriev I.V."/>
            <person name="Stajich J.E."/>
            <person name="Kennedy P.G."/>
        </authorList>
    </citation>
    <scope>NUCLEOTIDE SEQUENCE</scope>
    <source>
        <strain evidence="2">MN1</strain>
    </source>
</reference>
<evidence type="ECO:0000313" key="2">
    <source>
        <dbReference type="EMBL" id="KAG1798394.1"/>
    </source>
</evidence>
<evidence type="ECO:0000313" key="3">
    <source>
        <dbReference type="Proteomes" id="UP000807769"/>
    </source>
</evidence>
<comment type="caution">
    <text evidence="2">The sequence shown here is derived from an EMBL/GenBank/DDBJ whole genome shotgun (WGS) entry which is preliminary data.</text>
</comment>
<proteinExistence type="predicted"/>
<dbReference type="Proteomes" id="UP000807769">
    <property type="component" value="Unassembled WGS sequence"/>
</dbReference>
<feature type="transmembrane region" description="Helical" evidence="1">
    <location>
        <begin position="6"/>
        <end position="26"/>
    </location>
</feature>
<dbReference type="GeneID" id="64631391"/>
<keyword evidence="1" id="KW-1133">Transmembrane helix</keyword>
<dbReference type="EMBL" id="JABBWG010000173">
    <property type="protein sequence ID" value="KAG1798394.1"/>
    <property type="molecule type" value="Genomic_DNA"/>
</dbReference>
<dbReference type="AlphaFoldDB" id="A0A9P7IZQ6"/>
<protein>
    <submittedName>
        <fullName evidence="2">Uncharacterized protein</fullName>
    </submittedName>
</protein>
<dbReference type="OrthoDB" id="2688021at2759"/>
<accession>A0A9P7IZQ6</accession>
<organism evidence="2 3">
    <name type="scientific">Suillus subaureus</name>
    <dbReference type="NCBI Taxonomy" id="48587"/>
    <lineage>
        <taxon>Eukaryota</taxon>
        <taxon>Fungi</taxon>
        <taxon>Dikarya</taxon>
        <taxon>Basidiomycota</taxon>
        <taxon>Agaricomycotina</taxon>
        <taxon>Agaricomycetes</taxon>
        <taxon>Agaricomycetidae</taxon>
        <taxon>Boletales</taxon>
        <taxon>Suillineae</taxon>
        <taxon>Suillaceae</taxon>
        <taxon>Suillus</taxon>
    </lineage>
</organism>
<dbReference type="RefSeq" id="XP_041185613.1">
    <property type="nucleotide sequence ID" value="XM_041337375.1"/>
</dbReference>
<keyword evidence="1" id="KW-0472">Membrane</keyword>
<keyword evidence="1" id="KW-0812">Transmembrane</keyword>
<keyword evidence="3" id="KW-1185">Reference proteome</keyword>
<evidence type="ECO:0000256" key="1">
    <source>
        <dbReference type="SAM" id="Phobius"/>
    </source>
</evidence>